<keyword evidence="2" id="KW-1185">Reference proteome</keyword>
<accession>A0AAV0VLU2</accession>
<gene>
    <name evidence="1" type="ORF">MEUPH1_LOCUS1717</name>
</gene>
<proteinExistence type="predicted"/>
<comment type="caution">
    <text evidence="1">The sequence shown here is derived from an EMBL/GenBank/DDBJ whole genome shotgun (WGS) entry which is preliminary data.</text>
</comment>
<protein>
    <submittedName>
        <fullName evidence="1">Uncharacterized protein</fullName>
    </submittedName>
</protein>
<dbReference type="Proteomes" id="UP001160148">
    <property type="component" value="Unassembled WGS sequence"/>
</dbReference>
<evidence type="ECO:0000313" key="1">
    <source>
        <dbReference type="EMBL" id="CAI6344599.1"/>
    </source>
</evidence>
<name>A0AAV0VLU2_9HEMI</name>
<organism evidence="1 2">
    <name type="scientific">Macrosiphum euphorbiae</name>
    <name type="common">potato aphid</name>
    <dbReference type="NCBI Taxonomy" id="13131"/>
    <lineage>
        <taxon>Eukaryota</taxon>
        <taxon>Metazoa</taxon>
        <taxon>Ecdysozoa</taxon>
        <taxon>Arthropoda</taxon>
        <taxon>Hexapoda</taxon>
        <taxon>Insecta</taxon>
        <taxon>Pterygota</taxon>
        <taxon>Neoptera</taxon>
        <taxon>Paraneoptera</taxon>
        <taxon>Hemiptera</taxon>
        <taxon>Sternorrhyncha</taxon>
        <taxon>Aphidomorpha</taxon>
        <taxon>Aphidoidea</taxon>
        <taxon>Aphididae</taxon>
        <taxon>Macrosiphini</taxon>
        <taxon>Macrosiphum</taxon>
    </lineage>
</organism>
<dbReference type="EMBL" id="CARXXK010000001">
    <property type="protein sequence ID" value="CAI6344599.1"/>
    <property type="molecule type" value="Genomic_DNA"/>
</dbReference>
<reference evidence="1 2" key="1">
    <citation type="submission" date="2023-01" db="EMBL/GenBank/DDBJ databases">
        <authorList>
            <person name="Whitehead M."/>
        </authorList>
    </citation>
    <scope>NUCLEOTIDE SEQUENCE [LARGE SCALE GENOMIC DNA]</scope>
</reference>
<dbReference type="AlphaFoldDB" id="A0AAV0VLU2"/>
<evidence type="ECO:0000313" key="2">
    <source>
        <dbReference type="Proteomes" id="UP001160148"/>
    </source>
</evidence>
<sequence length="87" mass="10557">MHGVTVSPSQPWDHMDYRRRDEEIWFCHPQSLMPTSNMSEPVGARHYRLSYRICHGLRPSSHPSWCHRTIGRETKRLVWWYFHLKPL</sequence>